<dbReference type="Proteomes" id="UP000214646">
    <property type="component" value="Unassembled WGS sequence"/>
</dbReference>
<protein>
    <submittedName>
        <fullName evidence="1">Uncharacterized protein</fullName>
    </submittedName>
</protein>
<name>A0A225DCP7_9BACT</name>
<evidence type="ECO:0000313" key="1">
    <source>
        <dbReference type="EMBL" id="OWK37414.1"/>
    </source>
</evidence>
<dbReference type="AlphaFoldDB" id="A0A225DCP7"/>
<gene>
    <name evidence="1" type="ORF">FRUB_06534</name>
</gene>
<sequence>MPRNEKPKVKSRKAKPSAIFYGRFRIRVLADTLRAFAVGKIVGANEETAGTPTSIADVPELDLVFREVFVSPDTFVNLNPLDEEGRSYWIDLVTAYEGRKFGKAREMASAFADWLDEEYHKRERLQFDDSTHSVLLDGELYSRLRPDGYAILRVLHAHQTPYCTSEVMVLTLRDEATKGGKAFAGFQDFPEGAAGLKRISRAIKYLPADLRQIIMGQKGCGRRLCLKPQ</sequence>
<proteinExistence type="predicted"/>
<accession>A0A225DCP7</accession>
<evidence type="ECO:0000313" key="2">
    <source>
        <dbReference type="Proteomes" id="UP000214646"/>
    </source>
</evidence>
<dbReference type="RefSeq" id="WP_088257343.1">
    <property type="nucleotide sequence ID" value="NZ_NIDE01000014.1"/>
</dbReference>
<comment type="caution">
    <text evidence="1">The sequence shown here is derived from an EMBL/GenBank/DDBJ whole genome shotgun (WGS) entry which is preliminary data.</text>
</comment>
<organism evidence="1 2">
    <name type="scientific">Fimbriiglobus ruber</name>
    <dbReference type="NCBI Taxonomy" id="1908690"/>
    <lineage>
        <taxon>Bacteria</taxon>
        <taxon>Pseudomonadati</taxon>
        <taxon>Planctomycetota</taxon>
        <taxon>Planctomycetia</taxon>
        <taxon>Gemmatales</taxon>
        <taxon>Gemmataceae</taxon>
        <taxon>Fimbriiglobus</taxon>
    </lineage>
</organism>
<reference evidence="2" key="1">
    <citation type="submission" date="2017-06" db="EMBL/GenBank/DDBJ databases">
        <title>Genome analysis of Fimbriiglobus ruber SP5, the first member of the order Planctomycetales with confirmed chitinolytic capability.</title>
        <authorList>
            <person name="Ravin N.V."/>
            <person name="Rakitin A.L."/>
            <person name="Ivanova A.A."/>
            <person name="Beletsky A.V."/>
            <person name="Kulichevskaya I.S."/>
            <person name="Mardanov A.V."/>
            <person name="Dedysh S.N."/>
        </authorList>
    </citation>
    <scope>NUCLEOTIDE SEQUENCE [LARGE SCALE GENOMIC DNA]</scope>
    <source>
        <strain evidence="2">SP5</strain>
    </source>
</reference>
<dbReference type="EMBL" id="NIDE01000014">
    <property type="protein sequence ID" value="OWK37414.1"/>
    <property type="molecule type" value="Genomic_DNA"/>
</dbReference>
<keyword evidence="2" id="KW-1185">Reference proteome</keyword>